<sequence>MVMAPNAYSTLLANRIRRTLEFALWSKKSIKQDQLIESPAAVDQEALERKKMYEWPSNWQIARKTRLENYAKMLVQPNSSSWG</sequence>
<name>A0A915KVL2_ROMCU</name>
<keyword evidence="1" id="KW-1185">Reference proteome</keyword>
<dbReference type="AlphaFoldDB" id="A0A915KVL2"/>
<dbReference type="Proteomes" id="UP000887565">
    <property type="component" value="Unplaced"/>
</dbReference>
<dbReference type="WBParaSite" id="nRc.2.0.1.t42187-RA">
    <property type="protein sequence ID" value="nRc.2.0.1.t42187-RA"/>
    <property type="gene ID" value="nRc.2.0.1.g42187"/>
</dbReference>
<evidence type="ECO:0000313" key="2">
    <source>
        <dbReference type="WBParaSite" id="nRc.2.0.1.t42187-RA"/>
    </source>
</evidence>
<accession>A0A915KVL2</accession>
<proteinExistence type="predicted"/>
<protein>
    <submittedName>
        <fullName evidence="2">Uncharacterized protein</fullName>
    </submittedName>
</protein>
<organism evidence="1 2">
    <name type="scientific">Romanomermis culicivorax</name>
    <name type="common">Nematode worm</name>
    <dbReference type="NCBI Taxonomy" id="13658"/>
    <lineage>
        <taxon>Eukaryota</taxon>
        <taxon>Metazoa</taxon>
        <taxon>Ecdysozoa</taxon>
        <taxon>Nematoda</taxon>
        <taxon>Enoplea</taxon>
        <taxon>Dorylaimia</taxon>
        <taxon>Mermithida</taxon>
        <taxon>Mermithoidea</taxon>
        <taxon>Mermithidae</taxon>
        <taxon>Romanomermis</taxon>
    </lineage>
</organism>
<reference evidence="2" key="1">
    <citation type="submission" date="2022-11" db="UniProtKB">
        <authorList>
            <consortium name="WormBaseParasite"/>
        </authorList>
    </citation>
    <scope>IDENTIFICATION</scope>
</reference>
<evidence type="ECO:0000313" key="1">
    <source>
        <dbReference type="Proteomes" id="UP000887565"/>
    </source>
</evidence>